<evidence type="ECO:0000313" key="2">
    <source>
        <dbReference type="EMBL" id="MFD1694026.1"/>
    </source>
</evidence>
<accession>A0ABW4JT83</accession>
<gene>
    <name evidence="2" type="ORF">ACFSC7_00715</name>
</gene>
<comment type="caution">
    <text evidence="2">The sequence shown here is derived from an EMBL/GenBank/DDBJ whole genome shotgun (WGS) entry which is preliminary data.</text>
</comment>
<feature type="chain" id="PRO_5045379455" description="Beta-barrel assembly complex subunit BamF" evidence="1">
    <location>
        <begin position="25"/>
        <end position="163"/>
    </location>
</feature>
<organism evidence="2 3">
    <name type="scientific">Roseibium aestuarii</name>
    <dbReference type="NCBI Taxonomy" id="2600299"/>
    <lineage>
        <taxon>Bacteria</taxon>
        <taxon>Pseudomonadati</taxon>
        <taxon>Pseudomonadota</taxon>
        <taxon>Alphaproteobacteria</taxon>
        <taxon>Hyphomicrobiales</taxon>
        <taxon>Stappiaceae</taxon>
        <taxon>Roseibium</taxon>
    </lineage>
</organism>
<protein>
    <recommendedName>
        <fullName evidence="4">Beta-barrel assembly complex subunit BamF</fullName>
    </recommendedName>
</protein>
<reference evidence="3" key="1">
    <citation type="journal article" date="2019" name="Int. J. Syst. Evol. Microbiol.">
        <title>The Global Catalogue of Microorganisms (GCM) 10K type strain sequencing project: providing services to taxonomists for standard genome sequencing and annotation.</title>
        <authorList>
            <consortium name="The Broad Institute Genomics Platform"/>
            <consortium name="The Broad Institute Genome Sequencing Center for Infectious Disease"/>
            <person name="Wu L."/>
            <person name="Ma J."/>
        </authorList>
    </citation>
    <scope>NUCLEOTIDE SEQUENCE [LARGE SCALE GENOMIC DNA]</scope>
    <source>
        <strain evidence="3">JCM 3369</strain>
    </source>
</reference>
<dbReference type="EMBL" id="JBHUFA010000001">
    <property type="protein sequence ID" value="MFD1694026.1"/>
    <property type="molecule type" value="Genomic_DNA"/>
</dbReference>
<dbReference type="RefSeq" id="WP_149892074.1">
    <property type="nucleotide sequence ID" value="NZ_JBHUFA010000001.1"/>
</dbReference>
<keyword evidence="3" id="KW-1185">Reference proteome</keyword>
<evidence type="ECO:0000313" key="3">
    <source>
        <dbReference type="Proteomes" id="UP001597327"/>
    </source>
</evidence>
<proteinExistence type="predicted"/>
<evidence type="ECO:0000256" key="1">
    <source>
        <dbReference type="SAM" id="SignalP"/>
    </source>
</evidence>
<evidence type="ECO:0008006" key="4">
    <source>
        <dbReference type="Google" id="ProtNLM"/>
    </source>
</evidence>
<name>A0ABW4JT83_9HYPH</name>
<feature type="signal peptide" evidence="1">
    <location>
        <begin position="1"/>
        <end position="24"/>
    </location>
</feature>
<keyword evidence="1" id="KW-0732">Signal</keyword>
<sequence length="163" mass="15410">MPRLSLPSLHLGLSLLLLPLGACALGPDATVFEVVTAQPPAATVATPVAGATDGVPLALAEPAGGVTDPGVALLKSVDGGIGAGGTDPAAAGTASTSGAAAPVTLSEGASFEATIAYLKALGLAQTAQKPAATTATAAQMRALAASERAAALASIEASGSTGR</sequence>
<dbReference type="Proteomes" id="UP001597327">
    <property type="component" value="Unassembled WGS sequence"/>
</dbReference>